<dbReference type="GO" id="GO:0038023">
    <property type="term" value="F:signaling receptor activity"/>
    <property type="evidence" value="ECO:0007669"/>
    <property type="project" value="TreeGrafter"/>
</dbReference>
<name>A0AAN5I190_9BILA</name>
<comment type="subcellular location">
    <subcellularLocation>
        <location evidence="1">Membrane</location>
        <topology evidence="1">Multi-pass membrane protein</topology>
    </subcellularLocation>
</comment>
<gene>
    <name evidence="8" type="ORF">PMAYCL1PPCAC_18075</name>
</gene>
<evidence type="ECO:0000256" key="7">
    <source>
        <dbReference type="SAM" id="Phobius"/>
    </source>
</evidence>
<evidence type="ECO:0000256" key="5">
    <source>
        <dbReference type="ARBA" id="ARBA00023136"/>
    </source>
</evidence>
<feature type="binding site" evidence="6">
    <location>
        <position position="277"/>
    </location>
    <ligand>
        <name>Zn(2+)</name>
        <dbReference type="ChEBI" id="CHEBI:29105"/>
    </ligand>
</feature>
<dbReference type="Pfam" id="PF03006">
    <property type="entry name" value="HlyIII"/>
    <property type="match status" value="1"/>
</dbReference>
<dbReference type="PANTHER" id="PTHR20855:SF15">
    <property type="entry name" value="PROGESTIN AND ADIPOQ RECEPTOR FAMILY MEMBER 3"/>
    <property type="match status" value="1"/>
</dbReference>
<evidence type="ECO:0000256" key="6">
    <source>
        <dbReference type="PIRSR" id="PIRSR604254-1"/>
    </source>
</evidence>
<dbReference type="InterPro" id="IPR004254">
    <property type="entry name" value="AdipoR/HlyIII-related"/>
</dbReference>
<reference evidence="9" key="1">
    <citation type="submission" date="2022-10" db="EMBL/GenBank/DDBJ databases">
        <title>Genome assembly of Pristionchus species.</title>
        <authorList>
            <person name="Yoshida K."/>
            <person name="Sommer R.J."/>
        </authorList>
    </citation>
    <scope>NUCLEOTIDE SEQUENCE [LARGE SCALE GENOMIC DNA]</scope>
    <source>
        <strain evidence="9">RS5460</strain>
    </source>
</reference>
<feature type="non-terminal residue" evidence="8">
    <location>
        <position position="1"/>
    </location>
</feature>
<accession>A0AAN5I190</accession>
<comment type="caution">
    <text evidence="8">The sequence shown here is derived from an EMBL/GenBank/DDBJ whole genome shotgun (WGS) entry which is preliminary data.</text>
</comment>
<evidence type="ECO:0000313" key="9">
    <source>
        <dbReference type="Proteomes" id="UP001328107"/>
    </source>
</evidence>
<dbReference type="Proteomes" id="UP001328107">
    <property type="component" value="Unassembled WGS sequence"/>
</dbReference>
<dbReference type="GO" id="GO:0016020">
    <property type="term" value="C:membrane"/>
    <property type="evidence" value="ECO:0007669"/>
    <property type="project" value="UniProtKB-SubCell"/>
</dbReference>
<feature type="transmembrane region" description="Helical" evidence="7">
    <location>
        <begin position="235"/>
        <end position="254"/>
    </location>
</feature>
<feature type="transmembrane region" description="Helical" evidence="7">
    <location>
        <begin position="166"/>
        <end position="183"/>
    </location>
</feature>
<feature type="transmembrane region" description="Helical" evidence="7">
    <location>
        <begin position="102"/>
        <end position="126"/>
    </location>
</feature>
<keyword evidence="4 7" id="KW-1133">Transmembrane helix</keyword>
<dbReference type="AlphaFoldDB" id="A0AAN5I190"/>
<evidence type="ECO:0000256" key="1">
    <source>
        <dbReference type="ARBA" id="ARBA00004141"/>
    </source>
</evidence>
<keyword evidence="6" id="KW-0479">Metal-binding</keyword>
<evidence type="ECO:0000256" key="3">
    <source>
        <dbReference type="ARBA" id="ARBA00022692"/>
    </source>
</evidence>
<keyword evidence="5 7" id="KW-0472">Membrane</keyword>
<keyword evidence="6" id="KW-0862">Zinc</keyword>
<keyword evidence="3 7" id="KW-0812">Transmembrane</keyword>
<protein>
    <recommendedName>
        <fullName evidence="10">Paqr-3</fullName>
    </recommendedName>
</protein>
<sequence length="325" mass="37664">YSSSMGRCVQCHFSTHCKRHRSFRLQHRNSLSRSLWLNEHVLHHYRPPKMPASLCIQSIFHWTNETINIWSHLLGFIYFTYCQFERQFISLPLIGASSTEHIVVSLSLFGSQMCMFLSATFHIFGCQSARSRQQYLQMDLFGISAGILSMYITGIYTSFFCFETHLRSYLAVLLCLFLITGIVPFRKDSLDAKVIGSRIGWVHIIYSLVILFGLCPSIHWIFLHGGFEHPHVVEWFPSVLIVYSLTGAAFFFYVSMFPERIRPGKFDLVGCSHQWWHLLILAAMVSWQSSSIQLLTYYHSNDQICQSFAPTPPFHSNHSNHSYHT</sequence>
<feature type="binding site" evidence="6">
    <location>
        <position position="273"/>
    </location>
    <ligand>
        <name>Zn(2+)</name>
        <dbReference type="ChEBI" id="CHEBI:29105"/>
    </ligand>
</feature>
<organism evidence="8 9">
    <name type="scientific">Pristionchus mayeri</name>
    <dbReference type="NCBI Taxonomy" id="1317129"/>
    <lineage>
        <taxon>Eukaryota</taxon>
        <taxon>Metazoa</taxon>
        <taxon>Ecdysozoa</taxon>
        <taxon>Nematoda</taxon>
        <taxon>Chromadorea</taxon>
        <taxon>Rhabditida</taxon>
        <taxon>Rhabditina</taxon>
        <taxon>Diplogasteromorpha</taxon>
        <taxon>Diplogasteroidea</taxon>
        <taxon>Neodiplogasteridae</taxon>
        <taxon>Pristionchus</taxon>
    </lineage>
</organism>
<dbReference type="EMBL" id="BTRK01000004">
    <property type="protein sequence ID" value="GMR47880.1"/>
    <property type="molecule type" value="Genomic_DNA"/>
</dbReference>
<feature type="binding site" evidence="6">
    <location>
        <position position="122"/>
    </location>
    <ligand>
        <name>Zn(2+)</name>
        <dbReference type="ChEBI" id="CHEBI:29105"/>
    </ligand>
</feature>
<evidence type="ECO:0000256" key="2">
    <source>
        <dbReference type="ARBA" id="ARBA00007018"/>
    </source>
</evidence>
<evidence type="ECO:0000256" key="4">
    <source>
        <dbReference type="ARBA" id="ARBA00022989"/>
    </source>
</evidence>
<dbReference type="PANTHER" id="PTHR20855">
    <property type="entry name" value="ADIPOR/PROGESTIN RECEPTOR-RELATED"/>
    <property type="match status" value="1"/>
</dbReference>
<evidence type="ECO:0000313" key="8">
    <source>
        <dbReference type="EMBL" id="GMR47880.1"/>
    </source>
</evidence>
<feature type="transmembrane region" description="Helical" evidence="7">
    <location>
        <begin position="204"/>
        <end position="223"/>
    </location>
</feature>
<keyword evidence="9" id="KW-1185">Reference proteome</keyword>
<proteinExistence type="inferred from homology"/>
<dbReference type="GO" id="GO:0046872">
    <property type="term" value="F:metal ion binding"/>
    <property type="evidence" value="ECO:0007669"/>
    <property type="project" value="UniProtKB-KW"/>
</dbReference>
<feature type="transmembrane region" description="Helical" evidence="7">
    <location>
        <begin position="138"/>
        <end position="160"/>
    </location>
</feature>
<evidence type="ECO:0008006" key="10">
    <source>
        <dbReference type="Google" id="ProtNLM"/>
    </source>
</evidence>
<comment type="similarity">
    <text evidence="2">Belongs to the ADIPOR family.</text>
</comment>